<dbReference type="InterPro" id="IPR036249">
    <property type="entry name" value="Thioredoxin-like_sf"/>
</dbReference>
<dbReference type="PANTHER" id="PTHR42852:SF6">
    <property type="entry name" value="THIOL:DISULFIDE INTERCHANGE PROTEIN DSBE"/>
    <property type="match status" value="1"/>
</dbReference>
<keyword evidence="5" id="KW-0732">Signal</keyword>
<dbReference type="Proteomes" id="UP000252081">
    <property type="component" value="Unassembled WGS sequence"/>
</dbReference>
<dbReference type="InterPro" id="IPR025380">
    <property type="entry name" value="DUF4369"/>
</dbReference>
<gene>
    <name evidence="7" type="ORF">DRW42_09180</name>
</gene>
<comment type="subcellular location">
    <subcellularLocation>
        <location evidence="1">Cell envelope</location>
    </subcellularLocation>
</comment>
<organism evidence="7 8">
    <name type="scientific">Pedobacter miscanthi</name>
    <dbReference type="NCBI Taxonomy" id="2259170"/>
    <lineage>
        <taxon>Bacteria</taxon>
        <taxon>Pseudomonadati</taxon>
        <taxon>Bacteroidota</taxon>
        <taxon>Sphingobacteriia</taxon>
        <taxon>Sphingobacteriales</taxon>
        <taxon>Sphingobacteriaceae</taxon>
        <taxon>Pedobacter</taxon>
    </lineage>
</organism>
<dbReference type="Pfam" id="PF00578">
    <property type="entry name" value="AhpC-TSA"/>
    <property type="match status" value="1"/>
</dbReference>
<dbReference type="PANTHER" id="PTHR42852">
    <property type="entry name" value="THIOL:DISULFIDE INTERCHANGE PROTEIN DSBE"/>
    <property type="match status" value="1"/>
</dbReference>
<evidence type="ECO:0000256" key="1">
    <source>
        <dbReference type="ARBA" id="ARBA00004196"/>
    </source>
</evidence>
<dbReference type="Gene3D" id="3.40.30.10">
    <property type="entry name" value="Glutaredoxin"/>
    <property type="match status" value="1"/>
</dbReference>
<dbReference type="Pfam" id="PF14289">
    <property type="entry name" value="DUF4369"/>
    <property type="match status" value="1"/>
</dbReference>
<feature type="signal peptide" evidence="5">
    <location>
        <begin position="1"/>
        <end position="19"/>
    </location>
</feature>
<evidence type="ECO:0000313" key="8">
    <source>
        <dbReference type="Proteomes" id="UP000252081"/>
    </source>
</evidence>
<evidence type="ECO:0000313" key="7">
    <source>
        <dbReference type="EMBL" id="RBQ08862.1"/>
    </source>
</evidence>
<dbReference type="GO" id="GO:0016491">
    <property type="term" value="F:oxidoreductase activity"/>
    <property type="evidence" value="ECO:0007669"/>
    <property type="project" value="InterPro"/>
</dbReference>
<keyword evidence="4" id="KW-0676">Redox-active center</keyword>
<dbReference type="InterPro" id="IPR000866">
    <property type="entry name" value="AhpC/TSA"/>
</dbReference>
<dbReference type="GO" id="GO:0030313">
    <property type="term" value="C:cell envelope"/>
    <property type="evidence" value="ECO:0007669"/>
    <property type="project" value="UniProtKB-SubCell"/>
</dbReference>
<dbReference type="PROSITE" id="PS51352">
    <property type="entry name" value="THIOREDOXIN_2"/>
    <property type="match status" value="1"/>
</dbReference>
<evidence type="ECO:0000256" key="4">
    <source>
        <dbReference type="ARBA" id="ARBA00023284"/>
    </source>
</evidence>
<evidence type="ECO:0000256" key="3">
    <source>
        <dbReference type="ARBA" id="ARBA00023157"/>
    </source>
</evidence>
<keyword evidence="3" id="KW-1015">Disulfide bond</keyword>
<feature type="domain" description="Thioredoxin" evidence="6">
    <location>
        <begin position="213"/>
        <end position="354"/>
    </location>
</feature>
<dbReference type="GO" id="GO:0017004">
    <property type="term" value="P:cytochrome complex assembly"/>
    <property type="evidence" value="ECO:0007669"/>
    <property type="project" value="UniProtKB-KW"/>
</dbReference>
<dbReference type="InterPro" id="IPR050553">
    <property type="entry name" value="Thioredoxin_ResA/DsbE_sf"/>
</dbReference>
<proteinExistence type="predicted"/>
<name>A0A366L6U6_9SPHI</name>
<dbReference type="OrthoDB" id="750178at2"/>
<evidence type="ECO:0000259" key="6">
    <source>
        <dbReference type="PROSITE" id="PS51352"/>
    </source>
</evidence>
<protein>
    <recommendedName>
        <fullName evidence="6">Thioredoxin domain-containing protein</fullName>
    </recommendedName>
</protein>
<dbReference type="InterPro" id="IPR013766">
    <property type="entry name" value="Thioredoxin_domain"/>
</dbReference>
<reference evidence="7 8" key="1">
    <citation type="submission" date="2018-07" db="EMBL/GenBank/DDBJ databases">
        <title>A draft genome of a endophytic bacteria, a new species of Pedobacter.</title>
        <authorList>
            <person name="Zhang Z.D."/>
            <person name="Chen Z.J."/>
        </authorList>
    </citation>
    <scope>NUCLEOTIDE SEQUENCE [LARGE SCALE GENOMIC DNA]</scope>
    <source>
        <strain evidence="7 8">RS10</strain>
    </source>
</reference>
<dbReference type="RefSeq" id="WP_113948522.1">
    <property type="nucleotide sequence ID" value="NZ_QNQU01000006.1"/>
</dbReference>
<evidence type="ECO:0000256" key="5">
    <source>
        <dbReference type="SAM" id="SignalP"/>
    </source>
</evidence>
<dbReference type="AlphaFoldDB" id="A0A366L6U6"/>
<feature type="chain" id="PRO_5016652570" description="Thioredoxin domain-containing protein" evidence="5">
    <location>
        <begin position="20"/>
        <end position="354"/>
    </location>
</feature>
<dbReference type="EMBL" id="QNQU01000006">
    <property type="protein sequence ID" value="RBQ08862.1"/>
    <property type="molecule type" value="Genomic_DNA"/>
</dbReference>
<keyword evidence="8" id="KW-1185">Reference proteome</keyword>
<evidence type="ECO:0000256" key="2">
    <source>
        <dbReference type="ARBA" id="ARBA00022748"/>
    </source>
</evidence>
<sequence>MKRSLLLGFFFCIALGVSAQKTYSVTGAFKCAYDGLIYLMHGHEKDSTNVNNGAFSFNVKVDLPTLSYVYFKSKTSLTLDPFYLGDGDVAIELDTITKTGTRKNGKFVYLSMQTKFLKKGRTDKLIDSVSVVIAEQTKTIIDQTSKNIAAKKVILNFLASQPNTIAATVILKRNARSFTQAELKQIYQTLSAEIKDTSEGKDIYGETIKPVAVVVGEKIPDFAQNDIKGEKVSIQSLRGKYILIDFWASWCIPCRKENPAVVAAYKKFKDMGFEILSVSLDDKKQNWLNAIKEDKLNWLHVSDLSGWNNELAKMFNIRSIPDNFLIDRNGVILARGLRGSALEEKLNEIFSKLK</sequence>
<dbReference type="SUPFAM" id="SSF52833">
    <property type="entry name" value="Thioredoxin-like"/>
    <property type="match status" value="1"/>
</dbReference>
<accession>A0A366L6U6</accession>
<dbReference type="GO" id="GO:0016209">
    <property type="term" value="F:antioxidant activity"/>
    <property type="evidence" value="ECO:0007669"/>
    <property type="project" value="InterPro"/>
</dbReference>
<dbReference type="CDD" id="cd02966">
    <property type="entry name" value="TlpA_like_family"/>
    <property type="match status" value="1"/>
</dbReference>
<comment type="caution">
    <text evidence="7">The sequence shown here is derived from an EMBL/GenBank/DDBJ whole genome shotgun (WGS) entry which is preliminary data.</text>
</comment>
<keyword evidence="2" id="KW-0201">Cytochrome c-type biogenesis</keyword>